<dbReference type="Pfam" id="PF16577">
    <property type="entry name" value="UBA_5"/>
    <property type="match status" value="1"/>
</dbReference>
<feature type="compositionally biased region" description="Basic and acidic residues" evidence="9">
    <location>
        <begin position="329"/>
        <end position="343"/>
    </location>
</feature>
<evidence type="ECO:0000256" key="4">
    <source>
        <dbReference type="ARBA" id="ARBA00022723"/>
    </source>
</evidence>
<evidence type="ECO:0000256" key="1">
    <source>
        <dbReference type="ARBA" id="ARBA00004123"/>
    </source>
</evidence>
<dbReference type="GO" id="GO:0000423">
    <property type="term" value="P:mitophagy"/>
    <property type="evidence" value="ECO:0007669"/>
    <property type="project" value="TreeGrafter"/>
</dbReference>
<dbReference type="RefSeq" id="XP_015593881.1">
    <property type="nucleotide sequence ID" value="XM_015738395.2"/>
</dbReference>
<comment type="subcellular location">
    <subcellularLocation>
        <location evidence="2">Cytoplasm</location>
    </subcellularLocation>
    <subcellularLocation>
        <location evidence="1">Nucleus</location>
    </subcellularLocation>
</comment>
<evidence type="ECO:0000256" key="7">
    <source>
        <dbReference type="ARBA" id="ARBA00023242"/>
    </source>
</evidence>
<keyword evidence="3" id="KW-0963">Cytoplasm</keyword>
<dbReference type="Gene3D" id="3.10.20.90">
    <property type="entry name" value="Phosphatidylinositol 3-kinase Catalytic Subunit, Chain A, domain 1"/>
    <property type="match status" value="1"/>
</dbReference>
<keyword evidence="11" id="KW-1185">Reference proteome</keyword>
<dbReference type="InterPro" id="IPR000270">
    <property type="entry name" value="PB1_dom"/>
</dbReference>
<evidence type="ECO:0000256" key="5">
    <source>
        <dbReference type="ARBA" id="ARBA00022771"/>
    </source>
</evidence>
<keyword evidence="5 8" id="KW-0863">Zinc-finger</keyword>
<dbReference type="KEGG" id="ccin:107267117"/>
<dbReference type="CDD" id="cd14320">
    <property type="entry name" value="UBA_SQSTM"/>
    <property type="match status" value="1"/>
</dbReference>
<dbReference type="SUPFAM" id="SSF46934">
    <property type="entry name" value="UBA-like"/>
    <property type="match status" value="1"/>
</dbReference>
<dbReference type="PANTHER" id="PTHR15090:SF0">
    <property type="entry name" value="SEQUESTOSOME-1"/>
    <property type="match status" value="1"/>
</dbReference>
<dbReference type="InterPro" id="IPR033741">
    <property type="entry name" value="SQSTM_UBA"/>
</dbReference>
<dbReference type="FunFam" id="1.10.8.10:FF:000034">
    <property type="entry name" value="Sequestosome 1"/>
    <property type="match status" value="1"/>
</dbReference>
<dbReference type="GO" id="GO:0016235">
    <property type="term" value="C:aggresome"/>
    <property type="evidence" value="ECO:0007669"/>
    <property type="project" value="TreeGrafter"/>
</dbReference>
<evidence type="ECO:0000256" key="6">
    <source>
        <dbReference type="ARBA" id="ARBA00022833"/>
    </source>
</evidence>
<evidence type="ECO:0000313" key="12">
    <source>
        <dbReference type="RefSeq" id="XP_015593881.1"/>
    </source>
</evidence>
<dbReference type="GO" id="GO:0005634">
    <property type="term" value="C:nucleus"/>
    <property type="evidence" value="ECO:0007669"/>
    <property type="project" value="UniProtKB-SubCell"/>
</dbReference>
<gene>
    <name evidence="12" type="primary">LOC107267117</name>
</gene>
<feature type="region of interest" description="Disordered" evidence="9">
    <location>
        <begin position="243"/>
        <end position="265"/>
    </location>
</feature>
<dbReference type="GeneID" id="107267117"/>
<reference evidence="12" key="1">
    <citation type="submission" date="2025-08" db="UniProtKB">
        <authorList>
            <consortium name="RefSeq"/>
        </authorList>
    </citation>
    <scope>IDENTIFICATION</scope>
</reference>
<dbReference type="InterPro" id="IPR000433">
    <property type="entry name" value="Znf_ZZ"/>
</dbReference>
<dbReference type="GO" id="GO:0044753">
    <property type="term" value="C:amphisome"/>
    <property type="evidence" value="ECO:0007669"/>
    <property type="project" value="TreeGrafter"/>
</dbReference>
<dbReference type="FunFam" id="3.10.20.90:FF:000320">
    <property type="entry name" value="Predicted protein"/>
    <property type="match status" value="1"/>
</dbReference>
<dbReference type="InterPro" id="IPR043145">
    <property type="entry name" value="Znf_ZZ_sf"/>
</dbReference>
<feature type="domain" description="ZZ-type" evidence="10">
    <location>
        <begin position="115"/>
        <end position="165"/>
    </location>
</feature>
<evidence type="ECO:0000256" key="3">
    <source>
        <dbReference type="ARBA" id="ARBA00022490"/>
    </source>
</evidence>
<evidence type="ECO:0000256" key="2">
    <source>
        <dbReference type="ARBA" id="ARBA00004496"/>
    </source>
</evidence>
<dbReference type="GO" id="GO:0008270">
    <property type="term" value="F:zinc ion binding"/>
    <property type="evidence" value="ECO:0007669"/>
    <property type="project" value="UniProtKB-KW"/>
</dbReference>
<evidence type="ECO:0000313" key="11">
    <source>
        <dbReference type="Proteomes" id="UP000694920"/>
    </source>
</evidence>
<organism evidence="11 12">
    <name type="scientific">Cephus cinctus</name>
    <name type="common">Wheat stem sawfly</name>
    <dbReference type="NCBI Taxonomy" id="211228"/>
    <lineage>
        <taxon>Eukaryota</taxon>
        <taxon>Metazoa</taxon>
        <taxon>Ecdysozoa</taxon>
        <taxon>Arthropoda</taxon>
        <taxon>Hexapoda</taxon>
        <taxon>Insecta</taxon>
        <taxon>Pterygota</taxon>
        <taxon>Neoptera</taxon>
        <taxon>Endopterygota</taxon>
        <taxon>Hymenoptera</taxon>
        <taxon>Cephoidea</taxon>
        <taxon>Cephidae</taxon>
        <taxon>Cephus</taxon>
    </lineage>
</organism>
<dbReference type="InterPro" id="IPR052260">
    <property type="entry name" value="Autophagy_Rcpt_SigReg"/>
</dbReference>
<evidence type="ECO:0000259" key="10">
    <source>
        <dbReference type="PROSITE" id="PS50135"/>
    </source>
</evidence>
<dbReference type="GO" id="GO:0070530">
    <property type="term" value="F:K63-linked polyubiquitin modification-dependent protein binding"/>
    <property type="evidence" value="ECO:0007669"/>
    <property type="project" value="TreeGrafter"/>
</dbReference>
<dbReference type="Gene3D" id="1.10.8.10">
    <property type="entry name" value="DNA helicase RuvA subunit, C-terminal domain"/>
    <property type="match status" value="1"/>
</dbReference>
<dbReference type="InterPro" id="IPR009060">
    <property type="entry name" value="UBA-like_sf"/>
</dbReference>
<dbReference type="Gene3D" id="3.30.60.90">
    <property type="match status" value="1"/>
</dbReference>
<dbReference type="SUPFAM" id="SSF57850">
    <property type="entry name" value="RING/U-box"/>
    <property type="match status" value="1"/>
</dbReference>
<dbReference type="PROSITE" id="PS50135">
    <property type="entry name" value="ZF_ZZ_2"/>
    <property type="match status" value="1"/>
</dbReference>
<dbReference type="SUPFAM" id="SSF54277">
    <property type="entry name" value="CAD &amp; PB1 domains"/>
    <property type="match status" value="1"/>
</dbReference>
<keyword evidence="4" id="KW-0479">Metal-binding</keyword>
<dbReference type="PANTHER" id="PTHR15090">
    <property type="entry name" value="SEQUESTOSOME 1-RELATED"/>
    <property type="match status" value="1"/>
</dbReference>
<protein>
    <submittedName>
        <fullName evidence="12">Sequestosome-1</fullName>
    </submittedName>
</protein>
<dbReference type="Pfam" id="PF00564">
    <property type="entry name" value="PB1"/>
    <property type="match status" value="1"/>
</dbReference>
<dbReference type="GO" id="GO:0005080">
    <property type="term" value="F:protein kinase C binding"/>
    <property type="evidence" value="ECO:0007669"/>
    <property type="project" value="TreeGrafter"/>
</dbReference>
<sequence>MTSSVSFKVYLTNDDDRHTIKEVRRFGIDKDVSESFLYFREKLQTIFSSLRGRHFSVYWKDDDNDNIVVSSDEELNIAMGNDQAKAFKFYVTPHSDTPVVPPRNQMPQCNSGQSHPGIICDGCDKGIRGFRYNCIQCPDYDLCASCEAKGLHQEHCMIRIAIPMQWKSQYNRRFAHLMNRFAKKAAACEAKEEAQKKCPYRSNRHSRSHHHDPETPSWMETLLTYLNDWTNLPEDGHCSLFEKSEKASQKSKFNEGKKPEDDKKPLDLHNEFLKNLGDNISQILDPFGIDVNVQVRNDDVPVASPASNQDEKTPQAQQVPGENIPKFPGEGRKLQESPERESPAAKPSPIPPTHSEIVAEKPSLENEGWTVLNNLDGYPPVATPAVPAVNFPAPEPINASNGQMSNVPFSTNTPHLIPVHNIPVPASASASASTTIPVPTPITAPISTPVTAPTSTPVTAPTSSPVTIPFYPATVASTPGASHNNGAIPKQVPTEYQQDNPVVQKPIYPQLPNRVTYHSDPKIQASVEAMVQMGFKNENGWLTDLLVAKNGDISKVLDVLQPVLR</sequence>
<proteinExistence type="predicted"/>
<keyword evidence="6" id="KW-0862">Zinc</keyword>
<dbReference type="AlphaFoldDB" id="A0AAJ7BTC9"/>
<feature type="region of interest" description="Disordered" evidence="9">
    <location>
        <begin position="300"/>
        <end position="355"/>
    </location>
</feature>
<keyword evidence="7" id="KW-0539">Nucleus</keyword>
<dbReference type="SMART" id="SM00291">
    <property type="entry name" value="ZnF_ZZ"/>
    <property type="match status" value="1"/>
</dbReference>
<dbReference type="PROSITE" id="PS01357">
    <property type="entry name" value="ZF_ZZ_1"/>
    <property type="match status" value="1"/>
</dbReference>
<dbReference type="CDD" id="cd02340">
    <property type="entry name" value="ZZ_NBR1_like"/>
    <property type="match status" value="1"/>
</dbReference>
<accession>A0AAJ7BTC9</accession>
<evidence type="ECO:0000256" key="8">
    <source>
        <dbReference type="PROSITE-ProRule" id="PRU00228"/>
    </source>
</evidence>
<dbReference type="Pfam" id="PF00569">
    <property type="entry name" value="ZZ"/>
    <property type="match status" value="1"/>
</dbReference>
<dbReference type="CTD" id="35246"/>
<dbReference type="GO" id="GO:0035973">
    <property type="term" value="P:aggrephagy"/>
    <property type="evidence" value="ECO:0007669"/>
    <property type="project" value="TreeGrafter"/>
</dbReference>
<name>A0AAJ7BTC9_CEPCN</name>
<dbReference type="Proteomes" id="UP000694920">
    <property type="component" value="Unplaced"/>
</dbReference>
<evidence type="ECO:0000256" key="9">
    <source>
        <dbReference type="SAM" id="MobiDB-lite"/>
    </source>
</evidence>
<dbReference type="GO" id="GO:0007032">
    <property type="term" value="P:endosome organization"/>
    <property type="evidence" value="ECO:0007669"/>
    <property type="project" value="TreeGrafter"/>
</dbReference>